<dbReference type="GO" id="GO:0047522">
    <property type="term" value="F:15-oxoprostaglandin 13-reductase [NAD(P)+] activity"/>
    <property type="evidence" value="ECO:0007669"/>
    <property type="project" value="UniProtKB-EC"/>
</dbReference>
<dbReference type="PANTHER" id="PTHR43205:SF7">
    <property type="entry name" value="PROSTAGLANDIN REDUCTASE 1"/>
    <property type="match status" value="1"/>
</dbReference>
<dbReference type="SUPFAM" id="SSF51735">
    <property type="entry name" value="NAD(P)-binding Rossmann-fold domains"/>
    <property type="match status" value="1"/>
</dbReference>
<keyword evidence="3" id="KW-0560">Oxidoreductase</keyword>
<evidence type="ECO:0000256" key="6">
    <source>
        <dbReference type="ARBA" id="ARBA00048290"/>
    </source>
</evidence>
<feature type="domain" description="Enoyl reductase (ER)" evidence="8">
    <location>
        <begin position="20"/>
        <end position="326"/>
    </location>
</feature>
<evidence type="ECO:0000313" key="9">
    <source>
        <dbReference type="EMBL" id="KAF9419960.1"/>
    </source>
</evidence>
<dbReference type="InterPro" id="IPR013149">
    <property type="entry name" value="ADH-like_C"/>
</dbReference>
<dbReference type="EC" id="1.3.1.48" evidence="2"/>
<dbReference type="AlphaFoldDB" id="A0A835GJQ9"/>
<dbReference type="PANTHER" id="PTHR43205">
    <property type="entry name" value="PROSTAGLANDIN REDUCTASE"/>
    <property type="match status" value="1"/>
</dbReference>
<keyword evidence="10" id="KW-1185">Reference proteome</keyword>
<accession>A0A835GJQ9</accession>
<evidence type="ECO:0000256" key="3">
    <source>
        <dbReference type="ARBA" id="ARBA00023002"/>
    </source>
</evidence>
<dbReference type="Gene3D" id="3.40.50.720">
    <property type="entry name" value="NAD(P)-binding Rossmann-like Domain"/>
    <property type="match status" value="1"/>
</dbReference>
<dbReference type="Gene3D" id="3.90.180.10">
    <property type="entry name" value="Medium-chain alcohol dehydrogenases, catalytic domain"/>
    <property type="match status" value="1"/>
</dbReference>
<evidence type="ECO:0000256" key="1">
    <source>
        <dbReference type="ARBA" id="ARBA00010460"/>
    </source>
</evidence>
<name>A0A835GJQ9_SPOEX</name>
<dbReference type="EMBL" id="JACKWZ010000037">
    <property type="protein sequence ID" value="KAF9419960.1"/>
    <property type="molecule type" value="Genomic_DNA"/>
</dbReference>
<comment type="catalytic activity">
    <reaction evidence="5">
        <text>13,14-dihydro-15-oxo-prostaglandin F1alpha + NADP(+) = 15-oxoprostaglandin F1alpha + NADPH + H(+)</text>
        <dbReference type="Rhea" id="RHEA:50592"/>
        <dbReference type="ChEBI" id="CHEBI:15378"/>
        <dbReference type="ChEBI" id="CHEBI:57783"/>
        <dbReference type="ChEBI" id="CHEBI:58349"/>
        <dbReference type="ChEBI" id="CHEBI:79072"/>
        <dbReference type="ChEBI" id="CHEBI:133411"/>
    </reaction>
    <physiologicalReaction direction="right-to-left" evidence="5">
        <dbReference type="Rhea" id="RHEA:50594"/>
    </physiologicalReaction>
</comment>
<dbReference type="InterPro" id="IPR036291">
    <property type="entry name" value="NAD(P)-bd_dom_sf"/>
</dbReference>
<dbReference type="Pfam" id="PF16884">
    <property type="entry name" value="ADH_N_2"/>
    <property type="match status" value="1"/>
</dbReference>
<dbReference type="InterPro" id="IPR011032">
    <property type="entry name" value="GroES-like_sf"/>
</dbReference>
<dbReference type="GO" id="GO:0006693">
    <property type="term" value="P:prostaglandin metabolic process"/>
    <property type="evidence" value="ECO:0007669"/>
    <property type="project" value="TreeGrafter"/>
</dbReference>
<comment type="caution">
    <text evidence="9">The sequence shown here is derived from an EMBL/GenBank/DDBJ whole genome shotgun (WGS) entry which is preliminary data.</text>
</comment>
<comment type="catalytic activity">
    <reaction evidence="6">
        <text>13,14-dihydro-15-oxo-PGF2alpha + NADP(+) = 15-oxoprostaglandin F2alpha + NADPH + H(+)</text>
        <dbReference type="Rhea" id="RHEA:50588"/>
        <dbReference type="ChEBI" id="CHEBI:15378"/>
        <dbReference type="ChEBI" id="CHEBI:57783"/>
        <dbReference type="ChEBI" id="CHEBI:58349"/>
        <dbReference type="ChEBI" id="CHEBI:133374"/>
        <dbReference type="ChEBI" id="CHEBI:133409"/>
    </reaction>
    <physiologicalReaction direction="right-to-left" evidence="6">
        <dbReference type="Rhea" id="RHEA:50590"/>
    </physiologicalReaction>
</comment>
<dbReference type="SUPFAM" id="SSF50129">
    <property type="entry name" value="GroES-like"/>
    <property type="match status" value="1"/>
</dbReference>
<evidence type="ECO:0000256" key="2">
    <source>
        <dbReference type="ARBA" id="ARBA00011981"/>
    </source>
</evidence>
<organism evidence="9 10">
    <name type="scientific">Spodoptera exigua</name>
    <name type="common">Beet armyworm</name>
    <name type="synonym">Noctua fulgens</name>
    <dbReference type="NCBI Taxonomy" id="7107"/>
    <lineage>
        <taxon>Eukaryota</taxon>
        <taxon>Metazoa</taxon>
        <taxon>Ecdysozoa</taxon>
        <taxon>Arthropoda</taxon>
        <taxon>Hexapoda</taxon>
        <taxon>Insecta</taxon>
        <taxon>Pterygota</taxon>
        <taxon>Neoptera</taxon>
        <taxon>Endopterygota</taxon>
        <taxon>Lepidoptera</taxon>
        <taxon>Glossata</taxon>
        <taxon>Ditrysia</taxon>
        <taxon>Noctuoidea</taxon>
        <taxon>Noctuidae</taxon>
        <taxon>Amphipyrinae</taxon>
        <taxon>Spodoptera</taxon>
    </lineage>
</organism>
<evidence type="ECO:0000259" key="8">
    <source>
        <dbReference type="SMART" id="SM00829"/>
    </source>
</evidence>
<dbReference type="InterPro" id="IPR041694">
    <property type="entry name" value="ADH_N_2"/>
</dbReference>
<comment type="catalytic activity">
    <reaction evidence="7">
        <text>13,14-dihydro-15-oxo-prostaglandin E1 + NADP(+) = 15-oxoprostaglandin E1 + NADPH + H(+)</text>
        <dbReference type="Rhea" id="RHEA:50584"/>
        <dbReference type="ChEBI" id="CHEBI:15378"/>
        <dbReference type="ChEBI" id="CHEBI:57401"/>
        <dbReference type="ChEBI" id="CHEBI:57783"/>
        <dbReference type="ChEBI" id="CHEBI:58349"/>
        <dbReference type="ChEBI" id="CHEBI:133408"/>
    </reaction>
    <physiologicalReaction direction="right-to-left" evidence="7">
        <dbReference type="Rhea" id="RHEA:50586"/>
    </physiologicalReaction>
</comment>
<proteinExistence type="inferred from homology"/>
<sequence>MIIKKYVVKKPFKDFLPEPGDFGVKNEKFDKLKHGEFLVKTEYISTDPYLRSFANKRAVPYDQFGFQVGTVIESLNPKYPVNMTVVSHSGWRDYAVLNGRPDDIFGIKPYDPQIGKLPLSLALGALGMPGITAYLGFSEICRPRAGDVVCVSSAAGTVGSIVGQIAKMKGCIVIGFAGSQEKVQFLRDELGFDHAFNYKEVKDIKAAILSVVNGIDCYFDNVGGELSAGIMQCMKRIGRVAVCGSISTYGNATDQKMPTVPNNVKVQSFSFTQWDWEQQKAAIDQLKQWVQIGSIQTKEFVVQGFDQLPAAFIAMLRGDMMGKVVVKI</sequence>
<comment type="similarity">
    <text evidence="1">Belongs to the NADP-dependent oxidoreductase L4BD family.</text>
</comment>
<gene>
    <name evidence="9" type="ORF">HW555_003672</name>
</gene>
<dbReference type="Proteomes" id="UP000648187">
    <property type="component" value="Unassembled WGS sequence"/>
</dbReference>
<reference evidence="9" key="1">
    <citation type="submission" date="2020-08" db="EMBL/GenBank/DDBJ databases">
        <title>Spodoptera exigua strain:BAW_Kor-Di-RS1 Genome sequencing and assembly.</title>
        <authorList>
            <person name="Kim J."/>
            <person name="Nam H.Y."/>
            <person name="Kwon M."/>
            <person name="Choi J.H."/>
            <person name="Cho S.R."/>
            <person name="Kim G.-H."/>
        </authorList>
    </citation>
    <scope>NUCLEOTIDE SEQUENCE</scope>
    <source>
        <strain evidence="9">BAW_Kor-Di-RS1</strain>
        <tissue evidence="9">Whole-body</tissue>
    </source>
</reference>
<dbReference type="InterPro" id="IPR045010">
    <property type="entry name" value="MDR_fam"/>
</dbReference>
<dbReference type="InterPro" id="IPR020843">
    <property type="entry name" value="ER"/>
</dbReference>
<evidence type="ECO:0000256" key="4">
    <source>
        <dbReference type="ARBA" id="ARBA00033119"/>
    </source>
</evidence>
<dbReference type="Pfam" id="PF00107">
    <property type="entry name" value="ADH_zinc_N"/>
    <property type="match status" value="1"/>
</dbReference>
<evidence type="ECO:0000256" key="7">
    <source>
        <dbReference type="ARBA" id="ARBA00049070"/>
    </source>
</evidence>
<evidence type="ECO:0000313" key="10">
    <source>
        <dbReference type="Proteomes" id="UP000648187"/>
    </source>
</evidence>
<protein>
    <recommendedName>
        <fullName evidence="4">15-oxoprostaglandin 13-reductase</fullName>
        <ecNumber evidence="2">1.3.1.48</ecNumber>
    </recommendedName>
    <alternativeName>
        <fullName evidence="4">15-oxoprostaglandin 13-reductase</fullName>
    </alternativeName>
</protein>
<evidence type="ECO:0000256" key="5">
    <source>
        <dbReference type="ARBA" id="ARBA00047878"/>
    </source>
</evidence>
<dbReference type="SMART" id="SM00829">
    <property type="entry name" value="PKS_ER"/>
    <property type="match status" value="1"/>
</dbReference>
<dbReference type="FunFam" id="3.40.50.720:FF:000121">
    <property type="entry name" value="Prostaglandin reductase 2"/>
    <property type="match status" value="1"/>
</dbReference>